<dbReference type="EMBL" id="GL883017">
    <property type="protein sequence ID" value="EGG18769.1"/>
    <property type="molecule type" value="Genomic_DNA"/>
</dbReference>
<keyword evidence="2" id="KW-1185">Reference proteome</keyword>
<dbReference type="Proteomes" id="UP000007797">
    <property type="component" value="Unassembled WGS sequence"/>
</dbReference>
<name>F4PZK5_CACFS</name>
<dbReference type="KEGG" id="dfa:DFA_02508"/>
<evidence type="ECO:0000313" key="2">
    <source>
        <dbReference type="Proteomes" id="UP000007797"/>
    </source>
</evidence>
<dbReference type="InterPro" id="IPR036770">
    <property type="entry name" value="Ankyrin_rpt-contain_sf"/>
</dbReference>
<proteinExistence type="predicted"/>
<evidence type="ECO:0008006" key="3">
    <source>
        <dbReference type="Google" id="ProtNLM"/>
    </source>
</evidence>
<protein>
    <recommendedName>
        <fullName evidence="3">Ankyrin repeat-containing protein</fullName>
    </recommendedName>
</protein>
<dbReference type="AlphaFoldDB" id="F4PZK5"/>
<accession>F4PZK5</accession>
<reference evidence="2" key="1">
    <citation type="journal article" date="2011" name="Genome Res.">
        <title>Phylogeny-wide analysis of social amoeba genomes highlights ancient origins for complex intercellular communication.</title>
        <authorList>
            <person name="Heidel A.J."/>
            <person name="Lawal H.M."/>
            <person name="Felder M."/>
            <person name="Schilde C."/>
            <person name="Helps N.R."/>
            <person name="Tunggal B."/>
            <person name="Rivero F."/>
            <person name="John U."/>
            <person name="Schleicher M."/>
            <person name="Eichinger L."/>
            <person name="Platzer M."/>
            <person name="Noegel A.A."/>
            <person name="Schaap P."/>
            <person name="Gloeckner G."/>
        </authorList>
    </citation>
    <scope>NUCLEOTIDE SEQUENCE [LARGE SCALE GENOMIC DNA]</scope>
    <source>
        <strain evidence="2">SH3</strain>
    </source>
</reference>
<sequence>MNQQQQQQKIEQPIKKVLTSIYLLKNIKKWITLIHKIESRDIIRYRIINDKTQSFSPVNLNPILPHPDLLIKTFNQASKVIWLLDNGYEQVILDKLRLNHSLLFEGIGWLDHIKPNSFSAVSFQTDKIRDLLNRSIRELGITEQEDFLDHISRIGKTRNKLLFNESITIFLETYRLEPFTNLYHFYKQFGPKLYTDIISKDVSFRGGDHQNLFERYMSNPQLSIGRFLLFEITNDAMIHFRQQDISHIQLFDVYQLLFQLNDYSLFQKVQSFDPQIGSVNPSSFGEYIAQTLDDIINVKEDNIKIIESVWTKFFLRTIPDSLLESAVKELQGFDDQERSKLSNVLKAIETCLLVVKFLPSISHVNNALTQLLKHYENPKVLEIIIQIIVPHIPIDDKIMYLFRAACSSGRLQHVEYVHAKMKGMESYQHLKIKQTNPPVTENIHIFKYLERYYHYTQEDLSAQLDLVIKDYTFATYIIHTHIQNLPTIPKMHIVDAITGGDVDVVVYLLETYYRTNYIFFLDEELLHLFKHSHSIYFLVKNFKTLKQWFNETTFGQYSRCLIHMAIYFDKLDIVKFLRPRDCSLEYCFASSPELITYCTKLLGEQGFYCEPNSWVNIGRIGNIRILELVITNNSNTTNNLNHVLRGAFEYGNLSIISHIEEKYHLIKYNATNLTRSLMYNATNIVEYYLTNRSSSVDPQLIDLLLTQERIDPKIVKLLKDHKNKMILLNPSKFK</sequence>
<dbReference type="RefSeq" id="XP_004357231.1">
    <property type="nucleotide sequence ID" value="XM_004357175.1"/>
</dbReference>
<dbReference type="GeneID" id="14870796"/>
<evidence type="ECO:0000313" key="1">
    <source>
        <dbReference type="EMBL" id="EGG18769.1"/>
    </source>
</evidence>
<organism evidence="1 2">
    <name type="scientific">Cavenderia fasciculata</name>
    <name type="common">Slime mold</name>
    <name type="synonym">Dictyostelium fasciculatum</name>
    <dbReference type="NCBI Taxonomy" id="261658"/>
    <lineage>
        <taxon>Eukaryota</taxon>
        <taxon>Amoebozoa</taxon>
        <taxon>Evosea</taxon>
        <taxon>Eumycetozoa</taxon>
        <taxon>Dictyostelia</taxon>
        <taxon>Acytosteliales</taxon>
        <taxon>Cavenderiaceae</taxon>
        <taxon>Cavenderia</taxon>
    </lineage>
</organism>
<dbReference type="SUPFAM" id="SSF48403">
    <property type="entry name" value="Ankyrin repeat"/>
    <property type="match status" value="1"/>
</dbReference>
<gene>
    <name evidence="1" type="ORF">DFA_02508</name>
</gene>